<feature type="compositionally biased region" description="Polar residues" evidence="10">
    <location>
        <begin position="649"/>
        <end position="667"/>
    </location>
</feature>
<dbReference type="InterPro" id="IPR017455">
    <property type="entry name" value="Znf_FYVE-rel"/>
</dbReference>
<evidence type="ECO:0000256" key="6">
    <source>
        <dbReference type="ARBA" id="ARBA00022833"/>
    </source>
</evidence>
<keyword evidence="3" id="KW-0597">Phosphoprotein</keyword>
<feature type="coiled-coil region" evidence="9">
    <location>
        <begin position="437"/>
        <end position="523"/>
    </location>
</feature>
<evidence type="ECO:0000313" key="13">
    <source>
        <dbReference type="EnsemblMetazoa" id="XP_028143436.1"/>
    </source>
</evidence>
<evidence type="ECO:0000256" key="1">
    <source>
        <dbReference type="ARBA" id="ARBA00015450"/>
    </source>
</evidence>
<dbReference type="GO" id="GO:0031623">
    <property type="term" value="P:receptor internalization"/>
    <property type="evidence" value="ECO:0007669"/>
    <property type="project" value="TreeGrafter"/>
</dbReference>
<dbReference type="InterPro" id="IPR024641">
    <property type="entry name" value="HRS_helical"/>
</dbReference>
<dbReference type="PROSITE" id="PS50179">
    <property type="entry name" value="VHS"/>
    <property type="match status" value="1"/>
</dbReference>
<dbReference type="InterPro" id="IPR011011">
    <property type="entry name" value="Znf_FYVE_PHD"/>
</dbReference>
<dbReference type="Gene3D" id="1.20.5.1940">
    <property type="match status" value="1"/>
</dbReference>
<dbReference type="InterPro" id="IPR008942">
    <property type="entry name" value="ENTH_VHS"/>
</dbReference>
<feature type="compositionally biased region" description="Low complexity" evidence="10">
    <location>
        <begin position="344"/>
        <end position="355"/>
    </location>
</feature>
<evidence type="ECO:0000256" key="2">
    <source>
        <dbReference type="ARBA" id="ARBA00022490"/>
    </source>
</evidence>
<reference evidence="15" key="1">
    <citation type="submission" date="2025-04" db="UniProtKB">
        <authorList>
            <consortium name="RefSeq"/>
        </authorList>
    </citation>
    <scope>IDENTIFICATION</scope>
    <source>
        <tissue evidence="15">Whole insect</tissue>
    </source>
</reference>
<name>A0A6P7G3D7_DIAVI</name>
<dbReference type="InterPro" id="IPR000306">
    <property type="entry name" value="Znf_FYVE"/>
</dbReference>
<comment type="function">
    <text evidence="7">Essential role in endosome membrane invagination and formation of multivesicular bodies, MVBs. Required during gastrulation and appears to regulate early embryonic signaling pathways. Inhibits tyrosine kinase receptor signaling by promoting degradation of the tyrosine-phosphorylated, active receptor, potentially by sorting activated receptors into MVBs. The MVBs are then trafficked to the lysosome where their contents are degraded.</text>
</comment>
<proteinExistence type="predicted"/>
<dbReference type="InterPro" id="IPR017073">
    <property type="entry name" value="HGS/VPS27"/>
</dbReference>
<dbReference type="GO" id="GO:0008270">
    <property type="term" value="F:zinc ion binding"/>
    <property type="evidence" value="ECO:0007669"/>
    <property type="project" value="UniProtKB-KW"/>
</dbReference>
<sequence>MSLFRTSKNIDVLLDKATSHLLMEPDWVSTLQICDLIRQNDVQPKQVLTSLKKKLTSQNPHSALYALLVLESLVKNCGTVVHEELTQKTYCDFLHELGRTTPHEKVRSKLLDLIQTWNYAFRKNPKHGALKNIMTLMKAEGYKFPTLRESDAMFSADTAPEWADGDVCHRCRVPFSMIQRKHHCRACGQVFCGQCTSKTSTLPKYGIEKEVRVCDSCYDEATKPSAASKAALSKAESELPEEYLKSSLAQQKQDPPKKSEEELREEEEFQLALALSQSEAEAKEKEKFKHTTNIYNVKVEPTPVVERPQTPPQQEETNPELARYLNRSYWESLQTNDQNEHGRPASPSAPATAPTQNIDIIKYKSKENGLADNDLEEFMKTLKSQVDIFINRMKSNSSRGRSITNDTGVQTLFMNITAMHSKLLHYIQEHDDSRIHYERLQDKLTQVKDARAALDALREEHHEKLRREAEEQDRMRQMQMALKLEVMRKKKEEYLQYQRELALQRIQEQEREMQMRQEQQKQQYMMPQFGYMGSPVHGQPFPPNTAPPMGNYNTYPFPQQHMIPPQSAPGQVPNQGPPHGSLPPQQAHNPALGHPPGFPQVPTPSATSMPNNPHSRYVPHGVPSQPMLGTANPPVGIPNMPPGHHNQAGMPSQHQSGMPPQQGGMSHQTGMPPQGGMHPQQGGIPQNQGLPQQGQVAPQFQQPGAPPASPQVQSNGEAQTAELISFD</sequence>
<evidence type="ECO:0000313" key="15">
    <source>
        <dbReference type="RefSeq" id="XP_028143436.1"/>
    </source>
</evidence>
<organism evidence="15">
    <name type="scientific">Diabrotica virgifera virgifera</name>
    <name type="common">western corn rootworm</name>
    <dbReference type="NCBI Taxonomy" id="50390"/>
    <lineage>
        <taxon>Eukaryota</taxon>
        <taxon>Metazoa</taxon>
        <taxon>Ecdysozoa</taxon>
        <taxon>Arthropoda</taxon>
        <taxon>Hexapoda</taxon>
        <taxon>Insecta</taxon>
        <taxon>Pterygota</taxon>
        <taxon>Neoptera</taxon>
        <taxon>Endopterygota</taxon>
        <taxon>Coleoptera</taxon>
        <taxon>Polyphaga</taxon>
        <taxon>Cucujiformia</taxon>
        <taxon>Chrysomeloidea</taxon>
        <taxon>Chrysomelidae</taxon>
        <taxon>Galerucinae</taxon>
        <taxon>Diabroticina</taxon>
        <taxon>Diabroticites</taxon>
        <taxon>Diabrotica</taxon>
    </lineage>
</organism>
<keyword evidence="9" id="KW-0175">Coiled coil</keyword>
<dbReference type="RefSeq" id="XP_028143436.1">
    <property type="nucleotide sequence ID" value="XM_028287635.1"/>
</dbReference>
<dbReference type="GO" id="GO:0005938">
    <property type="term" value="C:cell cortex"/>
    <property type="evidence" value="ECO:0007669"/>
    <property type="project" value="UniProtKB-SubCell"/>
</dbReference>
<keyword evidence="2" id="KW-0963">Cytoplasm</keyword>
<dbReference type="GO" id="GO:0032456">
    <property type="term" value="P:endocytic recycling"/>
    <property type="evidence" value="ECO:0007669"/>
    <property type="project" value="TreeGrafter"/>
</dbReference>
<dbReference type="FunCoup" id="A0A6P7G3D7">
    <property type="interactions" value="1683"/>
</dbReference>
<dbReference type="OrthoDB" id="957735at2759"/>
<dbReference type="PROSITE" id="PS50178">
    <property type="entry name" value="ZF_FYVE"/>
    <property type="match status" value="1"/>
</dbReference>
<dbReference type="InterPro" id="IPR013083">
    <property type="entry name" value="Znf_RING/FYVE/PHD"/>
</dbReference>
<dbReference type="AlphaFoldDB" id="A0A6P7G3D7"/>
<feature type="compositionally biased region" description="Low complexity" evidence="10">
    <location>
        <begin position="668"/>
        <end position="703"/>
    </location>
</feature>
<feature type="compositionally biased region" description="Polar residues" evidence="10">
    <location>
        <begin position="603"/>
        <end position="614"/>
    </location>
</feature>
<evidence type="ECO:0000256" key="9">
    <source>
        <dbReference type="SAM" id="Coils"/>
    </source>
</evidence>
<dbReference type="SMART" id="SM00064">
    <property type="entry name" value="FYVE"/>
    <property type="match status" value="1"/>
</dbReference>
<evidence type="ECO:0000256" key="7">
    <source>
        <dbReference type="PIRNR" id="PIRNR036956"/>
    </source>
</evidence>
<dbReference type="Proteomes" id="UP001652700">
    <property type="component" value="Unplaced"/>
</dbReference>
<dbReference type="SUPFAM" id="SSF57903">
    <property type="entry name" value="FYVE/PHD zinc finger"/>
    <property type="match status" value="1"/>
</dbReference>
<feature type="region of interest" description="Disordered" evidence="10">
    <location>
        <begin position="241"/>
        <end position="268"/>
    </location>
</feature>
<protein>
    <recommendedName>
        <fullName evidence="1 7">Hepatocyte growth factor-regulated tyrosine kinase substrate</fullName>
    </recommendedName>
</protein>
<keyword evidence="5 8" id="KW-0863">Zinc-finger</keyword>
<dbReference type="Pfam" id="PF01363">
    <property type="entry name" value="FYVE"/>
    <property type="match status" value="1"/>
</dbReference>
<comment type="subcellular location">
    <subcellularLocation>
        <location evidence="7">Cytoplasm</location>
        <location evidence="7">Cell cortex</location>
    </subcellularLocation>
    <subcellularLocation>
        <location evidence="7">Cytoplasm</location>
        <location evidence="7">Perinuclear region</location>
    </subcellularLocation>
</comment>
<dbReference type="CDD" id="cd03569">
    <property type="entry name" value="VHS_Hrs"/>
    <property type="match status" value="1"/>
</dbReference>
<feature type="domain" description="VHS" evidence="12">
    <location>
        <begin position="17"/>
        <end position="145"/>
    </location>
</feature>
<dbReference type="FunFam" id="3.30.40.10:FF:000028">
    <property type="entry name" value="Putative hepatocyte growth factor-regulated tyrosine kinase substrate"/>
    <property type="match status" value="1"/>
</dbReference>
<dbReference type="EnsemblMetazoa" id="XM_028287635.2">
    <property type="protein sequence ID" value="XP_028143436.1"/>
    <property type="gene ID" value="LOC114337224"/>
</dbReference>
<dbReference type="InterPro" id="IPR003903">
    <property type="entry name" value="UIM_dom"/>
</dbReference>
<dbReference type="Pfam" id="PF00790">
    <property type="entry name" value="VHS"/>
    <property type="match status" value="1"/>
</dbReference>
<dbReference type="PROSITE" id="PS50330">
    <property type="entry name" value="UIM"/>
    <property type="match status" value="1"/>
</dbReference>
<keyword evidence="15" id="KW-0418">Kinase</keyword>
<dbReference type="GeneID" id="114337224"/>
<gene>
    <name evidence="15" type="primary">LOC114337224</name>
</gene>
<dbReference type="GO" id="GO:0016301">
    <property type="term" value="F:kinase activity"/>
    <property type="evidence" value="ECO:0007669"/>
    <property type="project" value="UniProtKB-KW"/>
</dbReference>
<dbReference type="InterPro" id="IPR002014">
    <property type="entry name" value="VHS_dom"/>
</dbReference>
<dbReference type="GO" id="GO:0035091">
    <property type="term" value="F:phosphatidylinositol binding"/>
    <property type="evidence" value="ECO:0007669"/>
    <property type="project" value="InterPro"/>
</dbReference>
<dbReference type="CDD" id="cd22249">
    <property type="entry name" value="UDM1_RNF168_RNF169-like"/>
    <property type="match status" value="1"/>
</dbReference>
<evidence type="ECO:0000313" key="14">
    <source>
        <dbReference type="Proteomes" id="UP001652700"/>
    </source>
</evidence>
<dbReference type="GO" id="GO:0048471">
    <property type="term" value="C:perinuclear region of cytoplasm"/>
    <property type="evidence" value="ECO:0007669"/>
    <property type="project" value="UniProtKB-SubCell"/>
</dbReference>
<dbReference type="CDD" id="cd21387">
    <property type="entry name" value="GAT_Hrs"/>
    <property type="match status" value="1"/>
</dbReference>
<accession>A0A6P7G3D7</accession>
<evidence type="ECO:0000259" key="12">
    <source>
        <dbReference type="PROSITE" id="PS50179"/>
    </source>
</evidence>
<dbReference type="GO" id="GO:0043130">
    <property type="term" value="F:ubiquitin binding"/>
    <property type="evidence" value="ECO:0007669"/>
    <property type="project" value="InterPro"/>
</dbReference>
<dbReference type="Gene3D" id="1.25.40.90">
    <property type="match status" value="1"/>
</dbReference>
<evidence type="ECO:0000256" key="3">
    <source>
        <dbReference type="ARBA" id="ARBA00022553"/>
    </source>
</evidence>
<dbReference type="InParanoid" id="A0A6P7G3D7"/>
<dbReference type="CTD" id="33458"/>
<reference evidence="13" key="2">
    <citation type="submission" date="2025-05" db="UniProtKB">
        <authorList>
            <consortium name="EnsemblMetazoa"/>
        </authorList>
    </citation>
    <scope>IDENTIFICATION</scope>
</reference>
<dbReference type="KEGG" id="dvv:114337224"/>
<feature type="domain" description="FYVE-type" evidence="11">
    <location>
        <begin position="162"/>
        <end position="222"/>
    </location>
</feature>
<dbReference type="SMART" id="SM00288">
    <property type="entry name" value="VHS"/>
    <property type="match status" value="1"/>
</dbReference>
<evidence type="ECO:0000256" key="5">
    <source>
        <dbReference type="ARBA" id="ARBA00022771"/>
    </source>
</evidence>
<evidence type="ECO:0000259" key="11">
    <source>
        <dbReference type="PROSITE" id="PS50178"/>
    </source>
</evidence>
<dbReference type="Gene3D" id="3.30.40.10">
    <property type="entry name" value="Zinc/RING finger domain, C3HC4 (zinc finger)"/>
    <property type="match status" value="1"/>
</dbReference>
<feature type="region of interest" description="Disordered" evidence="10">
    <location>
        <begin position="335"/>
        <end position="358"/>
    </location>
</feature>
<keyword evidence="15" id="KW-0808">Transferase</keyword>
<keyword evidence="4" id="KW-0479">Metal-binding</keyword>
<dbReference type="PANTHER" id="PTHR46275">
    <property type="entry name" value="HEPATOCYTE GROWTH FACTOR-REGULATED TYROSINE KINASE SUBSTRATE"/>
    <property type="match status" value="1"/>
</dbReference>
<feature type="region of interest" description="Disordered" evidence="10">
    <location>
        <begin position="532"/>
        <end position="727"/>
    </location>
</feature>
<dbReference type="PANTHER" id="PTHR46275:SF1">
    <property type="entry name" value="HEPATOCYTE GROWTH FACTOR-REGULATED TYROSINE KINASE SUBSTRATE"/>
    <property type="match status" value="1"/>
</dbReference>
<evidence type="ECO:0000256" key="8">
    <source>
        <dbReference type="PROSITE-ProRule" id="PRU00091"/>
    </source>
</evidence>
<dbReference type="CDD" id="cd15720">
    <property type="entry name" value="FYVE_Hrs"/>
    <property type="match status" value="1"/>
</dbReference>
<keyword evidence="14" id="KW-1185">Reference proteome</keyword>
<evidence type="ECO:0000256" key="4">
    <source>
        <dbReference type="ARBA" id="ARBA00022723"/>
    </source>
</evidence>
<keyword evidence="6" id="KW-0862">Zinc</keyword>
<feature type="region of interest" description="Disordered" evidence="10">
    <location>
        <begin position="300"/>
        <end position="319"/>
    </location>
</feature>
<dbReference type="SUPFAM" id="SSF48464">
    <property type="entry name" value="ENTH/VHS domain"/>
    <property type="match status" value="1"/>
</dbReference>
<evidence type="ECO:0000256" key="10">
    <source>
        <dbReference type="SAM" id="MobiDB-lite"/>
    </source>
</evidence>
<dbReference type="Pfam" id="PF12210">
    <property type="entry name" value="Hrs_helical"/>
    <property type="match status" value="1"/>
</dbReference>
<dbReference type="PIRSF" id="PIRSF036956">
    <property type="entry name" value="Hrs_Vps27"/>
    <property type="match status" value="1"/>
</dbReference>
<dbReference type="GO" id="GO:0005769">
    <property type="term" value="C:early endosome"/>
    <property type="evidence" value="ECO:0007669"/>
    <property type="project" value="TreeGrafter"/>
</dbReference>